<evidence type="ECO:0000256" key="2">
    <source>
        <dbReference type="ARBA" id="ARBA00022448"/>
    </source>
</evidence>
<comment type="subcellular location">
    <subcellularLocation>
        <location evidence="1">Cell membrane</location>
        <topology evidence="1">Peripheral membrane protein</topology>
    </subcellularLocation>
</comment>
<keyword evidence="2" id="KW-0813">Transport</keyword>
<dbReference type="EMBL" id="QSFV01000012">
    <property type="protein sequence ID" value="RHA80894.1"/>
    <property type="molecule type" value="Genomic_DNA"/>
</dbReference>
<keyword evidence="5 9" id="KW-0067">ATP-binding</keyword>
<evidence type="ECO:0000256" key="5">
    <source>
        <dbReference type="ARBA" id="ARBA00022840"/>
    </source>
</evidence>
<dbReference type="InterPro" id="IPR017871">
    <property type="entry name" value="ABC_transporter-like_CS"/>
</dbReference>
<proteinExistence type="predicted"/>
<keyword evidence="12" id="KW-1185">Reference proteome</keyword>
<evidence type="ECO:0000313" key="13">
    <source>
        <dbReference type="Proteomes" id="UP000285740"/>
    </source>
</evidence>
<dbReference type="Proteomes" id="UP000284598">
    <property type="component" value="Unassembled WGS sequence"/>
</dbReference>
<dbReference type="PANTHER" id="PTHR42788">
    <property type="entry name" value="TAURINE IMPORT ATP-BINDING PROTEIN-RELATED"/>
    <property type="match status" value="1"/>
</dbReference>
<dbReference type="InterPro" id="IPR050166">
    <property type="entry name" value="ABC_transporter_ATP-bind"/>
</dbReference>
<dbReference type="EMBL" id="QSFO01000009">
    <property type="protein sequence ID" value="RHA53698.1"/>
    <property type="molecule type" value="Genomic_DNA"/>
</dbReference>
<dbReference type="GO" id="GO:0016887">
    <property type="term" value="F:ATP hydrolysis activity"/>
    <property type="evidence" value="ECO:0007669"/>
    <property type="project" value="InterPro"/>
</dbReference>
<dbReference type="SMART" id="SM00382">
    <property type="entry name" value="AAA"/>
    <property type="match status" value="1"/>
</dbReference>
<evidence type="ECO:0000313" key="8">
    <source>
        <dbReference type="EMBL" id="RHA18064.1"/>
    </source>
</evidence>
<evidence type="ECO:0000313" key="12">
    <source>
        <dbReference type="Proteomes" id="UP000284779"/>
    </source>
</evidence>
<dbReference type="PROSITE" id="PS50893">
    <property type="entry name" value="ABC_TRANSPORTER_2"/>
    <property type="match status" value="1"/>
</dbReference>
<organism evidence="9 11">
    <name type="scientific">Eubacterium ventriosum</name>
    <dbReference type="NCBI Taxonomy" id="39496"/>
    <lineage>
        <taxon>Bacteria</taxon>
        <taxon>Bacillati</taxon>
        <taxon>Bacillota</taxon>
        <taxon>Clostridia</taxon>
        <taxon>Eubacteriales</taxon>
        <taxon>Eubacteriaceae</taxon>
        <taxon>Eubacterium</taxon>
    </lineage>
</organism>
<evidence type="ECO:0000256" key="4">
    <source>
        <dbReference type="ARBA" id="ARBA00022741"/>
    </source>
</evidence>
<evidence type="ECO:0000256" key="1">
    <source>
        <dbReference type="ARBA" id="ARBA00004202"/>
    </source>
</evidence>
<feature type="domain" description="ABC transporter" evidence="7">
    <location>
        <begin position="2"/>
        <end position="250"/>
    </location>
</feature>
<dbReference type="Proteomes" id="UP000285740">
    <property type="component" value="Unassembled WGS sequence"/>
</dbReference>
<evidence type="ECO:0000313" key="9">
    <source>
        <dbReference type="EMBL" id="RHA53698.1"/>
    </source>
</evidence>
<dbReference type="EMBL" id="QSFD01000007">
    <property type="protein sequence ID" value="RHA18064.1"/>
    <property type="molecule type" value="Genomic_DNA"/>
</dbReference>
<accession>A0A413RYF0</accession>
<comment type="caution">
    <text evidence="9">The sequence shown here is derived from an EMBL/GenBank/DDBJ whole genome shotgun (WGS) entry which is preliminary data.</text>
</comment>
<dbReference type="PROSITE" id="PS00211">
    <property type="entry name" value="ABC_TRANSPORTER_1"/>
    <property type="match status" value="1"/>
</dbReference>
<keyword evidence="6" id="KW-0472">Membrane</keyword>
<dbReference type="AlphaFoldDB" id="A0A413RYF0"/>
<evidence type="ECO:0000313" key="10">
    <source>
        <dbReference type="EMBL" id="RHA80894.1"/>
    </source>
</evidence>
<dbReference type="GO" id="GO:0005886">
    <property type="term" value="C:plasma membrane"/>
    <property type="evidence" value="ECO:0007669"/>
    <property type="project" value="UniProtKB-SubCell"/>
</dbReference>
<protein>
    <submittedName>
        <fullName evidence="9">ATP-binding cassette domain-containing protein</fullName>
    </submittedName>
</protein>
<gene>
    <name evidence="10" type="ORF">DW918_05280</name>
    <name evidence="9" type="ORF">DW929_08585</name>
    <name evidence="8" type="ORF">DW944_08345</name>
</gene>
<dbReference type="Gene3D" id="3.40.50.300">
    <property type="entry name" value="P-loop containing nucleotide triphosphate hydrolases"/>
    <property type="match status" value="1"/>
</dbReference>
<evidence type="ECO:0000256" key="6">
    <source>
        <dbReference type="ARBA" id="ARBA00023136"/>
    </source>
</evidence>
<dbReference type="PANTHER" id="PTHR42788:SF7">
    <property type="entry name" value="NITRATE ABC TRANSPORTER ATP-BINDING PROTEIN"/>
    <property type="match status" value="1"/>
</dbReference>
<keyword evidence="4" id="KW-0547">Nucleotide-binding</keyword>
<keyword evidence="3" id="KW-1003">Cell membrane</keyword>
<dbReference type="InterPro" id="IPR027417">
    <property type="entry name" value="P-loop_NTPase"/>
</dbReference>
<evidence type="ECO:0000256" key="3">
    <source>
        <dbReference type="ARBA" id="ARBA00022475"/>
    </source>
</evidence>
<dbReference type="Proteomes" id="UP000284779">
    <property type="component" value="Unassembled WGS sequence"/>
</dbReference>
<dbReference type="Pfam" id="PF00005">
    <property type="entry name" value="ABC_tran"/>
    <property type="match status" value="1"/>
</dbReference>
<reference evidence="11 12" key="1">
    <citation type="submission" date="2018-08" db="EMBL/GenBank/DDBJ databases">
        <title>A genome reference for cultivated species of the human gut microbiota.</title>
        <authorList>
            <person name="Zou Y."/>
            <person name="Xue W."/>
            <person name="Luo G."/>
        </authorList>
    </citation>
    <scope>NUCLEOTIDE SEQUENCE [LARGE SCALE GENOMIC DNA]</scope>
    <source>
        <strain evidence="10 13">AM42-30</strain>
        <strain evidence="9 11">AM43-2</strain>
        <strain evidence="8 12">AM44-11BH</strain>
    </source>
</reference>
<evidence type="ECO:0000313" key="11">
    <source>
        <dbReference type="Proteomes" id="UP000284598"/>
    </source>
</evidence>
<sequence>MLDIQNISKTFEKGTVNEHVAINNLSLKLEDGEFVTVVGSNGAGKSTLFNAICGSFMVDEGHIFLDDMDITYKSEHSRAKMIGRVFQDPMKGTAPNMTIEENLALAYTRASKQSPFSRAITKKKIQFFRENLARYNMGIEDRMKTKIGLLSGGQRQVVTLLMCTLSIPKLLLLDEHTAALDPATAEKVMDITKTIVQENNITTMMITHNLKQSLTTGTRTIMLDSGEIILDLSGEERKNTTMEDMIKMYSMKKQKEFDNDRILLSQ</sequence>
<dbReference type="InterPro" id="IPR003439">
    <property type="entry name" value="ABC_transporter-like_ATP-bd"/>
</dbReference>
<dbReference type="GO" id="GO:0005524">
    <property type="term" value="F:ATP binding"/>
    <property type="evidence" value="ECO:0007669"/>
    <property type="project" value="UniProtKB-KW"/>
</dbReference>
<dbReference type="InterPro" id="IPR003593">
    <property type="entry name" value="AAA+_ATPase"/>
</dbReference>
<name>A0A413RYF0_9FIRM</name>
<dbReference type="RefSeq" id="WP_005363665.1">
    <property type="nucleotide sequence ID" value="NZ_CATWJF010000027.1"/>
</dbReference>
<evidence type="ECO:0000259" key="7">
    <source>
        <dbReference type="PROSITE" id="PS50893"/>
    </source>
</evidence>
<dbReference type="SUPFAM" id="SSF52540">
    <property type="entry name" value="P-loop containing nucleoside triphosphate hydrolases"/>
    <property type="match status" value="1"/>
</dbReference>